<feature type="compositionally biased region" description="Basic and acidic residues" evidence="18">
    <location>
        <begin position="359"/>
        <end position="374"/>
    </location>
</feature>
<dbReference type="GO" id="GO:0005262">
    <property type="term" value="F:calcium channel activity"/>
    <property type="evidence" value="ECO:0007669"/>
    <property type="project" value="UniProtKB-KW"/>
</dbReference>
<dbReference type="EMBL" id="BFAD01000005">
    <property type="protein sequence ID" value="GBE83370.1"/>
    <property type="molecule type" value="Genomic_DNA"/>
</dbReference>
<evidence type="ECO:0000256" key="5">
    <source>
        <dbReference type="ARBA" id="ARBA00022673"/>
    </source>
</evidence>
<feature type="compositionally biased region" description="Basic and acidic residues" evidence="18">
    <location>
        <begin position="27"/>
        <end position="37"/>
    </location>
</feature>
<keyword evidence="11" id="KW-0496">Mitochondrion</keyword>
<keyword evidence="12 19" id="KW-0472">Membrane</keyword>
<feature type="region of interest" description="Disordered" evidence="18">
    <location>
        <begin position="1"/>
        <end position="64"/>
    </location>
</feature>
<evidence type="ECO:0000256" key="3">
    <source>
        <dbReference type="ARBA" id="ARBA00022448"/>
    </source>
</evidence>
<keyword evidence="4" id="KW-0109">Calcium transport</keyword>
<evidence type="ECO:0000256" key="15">
    <source>
        <dbReference type="ARBA" id="ARBA00044966"/>
    </source>
</evidence>
<keyword evidence="3" id="KW-0813">Transport</keyword>
<evidence type="ECO:0000256" key="6">
    <source>
        <dbReference type="ARBA" id="ARBA00022692"/>
    </source>
</evidence>
<evidence type="ECO:0000256" key="11">
    <source>
        <dbReference type="ARBA" id="ARBA00023128"/>
    </source>
</evidence>
<keyword evidence="5" id="KW-0107">Calcium channel</keyword>
<evidence type="ECO:0000259" key="20">
    <source>
        <dbReference type="Pfam" id="PF04678"/>
    </source>
</evidence>
<dbReference type="GO" id="GO:0036444">
    <property type="term" value="P:calcium import into the mitochondrion"/>
    <property type="evidence" value="ECO:0007669"/>
    <property type="project" value="UniProtKB-ARBA"/>
</dbReference>
<dbReference type="PANTHER" id="PTHR13462">
    <property type="entry name" value="CALCIUM UNIPORTER PROTEIN, MITOCHONDRIAL"/>
    <property type="match status" value="1"/>
</dbReference>
<comment type="caution">
    <text evidence="21">The sequence shown here is derived from an EMBL/GenBank/DDBJ whole genome shotgun (WGS) entry which is preliminary data.</text>
</comment>
<gene>
    <name evidence="21" type="ORF">SCP_0504180</name>
</gene>
<feature type="compositionally biased region" description="Polar residues" evidence="18">
    <location>
        <begin position="8"/>
        <end position="19"/>
    </location>
</feature>
<keyword evidence="6 19" id="KW-0812">Transmembrane</keyword>
<comment type="similarity">
    <text evidence="2">Belongs to the MCU (TC 1.A.77) family.</text>
</comment>
<comment type="subunit">
    <text evidence="15">Homotetramer, assembles in a dimer or dimers configuration with two interfaces.</text>
</comment>
<dbReference type="STRING" id="139825.A0A401GMG2"/>
<dbReference type="InterPro" id="IPR039055">
    <property type="entry name" value="MCU_fam"/>
</dbReference>
<organism evidence="21 22">
    <name type="scientific">Sparassis crispa</name>
    <dbReference type="NCBI Taxonomy" id="139825"/>
    <lineage>
        <taxon>Eukaryota</taxon>
        <taxon>Fungi</taxon>
        <taxon>Dikarya</taxon>
        <taxon>Basidiomycota</taxon>
        <taxon>Agaricomycotina</taxon>
        <taxon>Agaricomycetes</taxon>
        <taxon>Polyporales</taxon>
        <taxon>Sparassidaceae</taxon>
        <taxon>Sparassis</taxon>
    </lineage>
</organism>
<dbReference type="GO" id="GO:0015292">
    <property type="term" value="F:uniporter activity"/>
    <property type="evidence" value="ECO:0007669"/>
    <property type="project" value="TreeGrafter"/>
</dbReference>
<reference evidence="21 22" key="1">
    <citation type="journal article" date="2018" name="Sci. Rep.">
        <title>Genome sequence of the cauliflower mushroom Sparassis crispa (Hanabiratake) and its association with beneficial usage.</title>
        <authorList>
            <person name="Kiyama R."/>
            <person name="Furutani Y."/>
            <person name="Kawaguchi K."/>
            <person name="Nakanishi T."/>
        </authorList>
    </citation>
    <scope>NUCLEOTIDE SEQUENCE [LARGE SCALE GENOMIC DNA]</scope>
</reference>
<dbReference type="GO" id="GO:1990246">
    <property type="term" value="C:uniplex complex"/>
    <property type="evidence" value="ECO:0007669"/>
    <property type="project" value="TreeGrafter"/>
</dbReference>
<keyword evidence="13" id="KW-0407">Ion channel</keyword>
<dbReference type="AlphaFoldDB" id="A0A401GMG2"/>
<evidence type="ECO:0000256" key="1">
    <source>
        <dbReference type="ARBA" id="ARBA00004448"/>
    </source>
</evidence>
<dbReference type="InParanoid" id="A0A401GMG2"/>
<keyword evidence="7" id="KW-0999">Mitochondrion inner membrane</keyword>
<feature type="region of interest" description="Disordered" evidence="18">
    <location>
        <begin position="359"/>
        <end position="385"/>
    </location>
</feature>
<evidence type="ECO:0000256" key="2">
    <source>
        <dbReference type="ARBA" id="ARBA00005653"/>
    </source>
</evidence>
<dbReference type="GeneID" id="38780287"/>
<feature type="transmembrane region" description="Helical" evidence="19">
    <location>
        <begin position="280"/>
        <end position="298"/>
    </location>
</feature>
<evidence type="ECO:0000256" key="8">
    <source>
        <dbReference type="ARBA" id="ARBA00022837"/>
    </source>
</evidence>
<dbReference type="Pfam" id="PF04678">
    <property type="entry name" value="MCU"/>
    <property type="match status" value="1"/>
</dbReference>
<evidence type="ECO:0000313" key="21">
    <source>
        <dbReference type="EMBL" id="GBE83370.1"/>
    </source>
</evidence>
<evidence type="ECO:0000256" key="10">
    <source>
        <dbReference type="ARBA" id="ARBA00023065"/>
    </source>
</evidence>
<keyword evidence="10" id="KW-0406">Ion transport</keyword>
<keyword evidence="22" id="KW-1185">Reference proteome</keyword>
<comment type="subcellular location">
    <subcellularLocation>
        <location evidence="1">Mitochondrion inner membrane</location>
        <topology evidence="1">Multi-pass membrane protein</topology>
    </subcellularLocation>
</comment>
<feature type="domain" description="Calcium uniporter protein C-terminal" evidence="20">
    <location>
        <begin position="211"/>
        <end position="334"/>
    </location>
</feature>
<keyword evidence="8" id="KW-0106">Calcium</keyword>
<keyword evidence="9 19" id="KW-1133">Transmembrane helix</keyword>
<comment type="catalytic activity">
    <reaction evidence="14">
        <text>Ca(2+)(in) = Ca(2+)(out)</text>
        <dbReference type="Rhea" id="RHEA:29671"/>
        <dbReference type="ChEBI" id="CHEBI:29108"/>
    </reaction>
</comment>
<name>A0A401GMG2_9APHY</name>
<accession>A0A401GMG2</accession>
<feature type="transmembrane region" description="Helical" evidence="19">
    <location>
        <begin position="254"/>
        <end position="274"/>
    </location>
</feature>
<dbReference type="OrthoDB" id="278338at2759"/>
<evidence type="ECO:0000256" key="16">
    <source>
        <dbReference type="ARBA" id="ARBA00044981"/>
    </source>
</evidence>
<evidence type="ECO:0000313" key="22">
    <source>
        <dbReference type="Proteomes" id="UP000287166"/>
    </source>
</evidence>
<dbReference type="InterPro" id="IPR006769">
    <property type="entry name" value="MCU_C"/>
</dbReference>
<evidence type="ECO:0000256" key="14">
    <source>
        <dbReference type="ARBA" id="ARBA00036634"/>
    </source>
</evidence>
<evidence type="ECO:0000256" key="13">
    <source>
        <dbReference type="ARBA" id="ARBA00023303"/>
    </source>
</evidence>
<evidence type="ECO:0000256" key="9">
    <source>
        <dbReference type="ARBA" id="ARBA00022989"/>
    </source>
</evidence>
<evidence type="ECO:0000256" key="19">
    <source>
        <dbReference type="SAM" id="Phobius"/>
    </source>
</evidence>
<dbReference type="PANTHER" id="PTHR13462:SF10">
    <property type="entry name" value="CALCIUM UNIPORTER PROTEIN, MITOCHONDRIAL"/>
    <property type="match status" value="1"/>
</dbReference>
<evidence type="ECO:0000256" key="4">
    <source>
        <dbReference type="ARBA" id="ARBA00022568"/>
    </source>
</evidence>
<dbReference type="Proteomes" id="UP000287166">
    <property type="component" value="Unassembled WGS sequence"/>
</dbReference>
<proteinExistence type="inferred from homology"/>
<evidence type="ECO:0000256" key="7">
    <source>
        <dbReference type="ARBA" id="ARBA00022792"/>
    </source>
</evidence>
<protein>
    <recommendedName>
        <fullName evidence="16">Calcium uniporter protein, mitochondrial</fullName>
    </recommendedName>
</protein>
<comment type="function">
    <text evidence="17">Highly selective calcium channel localized to the inner mitochondrial membrane, which mediates calcium uptake into the mitochondrial matrix. Mitochondrial calcium homeostasis plays key roles in cellular physiology and regulates ATP production, cytoplasmic calcium signals and activation of cell death pathways. Sufficient to operate as a pore-forming channel without the need of calcium-sensor or auxiliary subunit.</text>
</comment>
<feature type="compositionally biased region" description="Polar residues" evidence="18">
    <location>
        <begin position="54"/>
        <end position="64"/>
    </location>
</feature>
<evidence type="ECO:0000256" key="17">
    <source>
        <dbReference type="ARBA" id="ARBA00045938"/>
    </source>
</evidence>
<sequence>MAQRRRQSTAQDIENTSVGHSRFLAEASRKEKWKDTDAAGDSGNDASQVAADDLQSTTDGKGKLSPTSSHLFKLILPLGHLRTCSKASQLQSRTSSPSSVVAKLPPPTIFLLHPSQPLSHLSRLIAASLAPATPTISFRSTSPGGKTYQWSDSTDVADFIRDAARTTEFEICVEDEQYTQVAGSREGSAGTNAHPSQDARSSIRVEIPSFEDRTRFLRRRLTVIEEDLKRMEDLKRKCDTEADRGARRMAMGGFGMLVVYWTAVARLTFWDFGWGVMEPITYLSGLSTVILGYLWFLYQGREVSYSSVLQRSISARREVLYQAQGLDIDRWTDLVSEAKRLRKEIGEIAEDYDEHRWKVRDETKTKTQDSHGEPEPALARKGAKE</sequence>
<dbReference type="GO" id="GO:0051560">
    <property type="term" value="P:mitochondrial calcium ion homeostasis"/>
    <property type="evidence" value="ECO:0007669"/>
    <property type="project" value="InterPro"/>
</dbReference>
<evidence type="ECO:0000256" key="18">
    <source>
        <dbReference type="SAM" id="MobiDB-lite"/>
    </source>
</evidence>
<dbReference type="RefSeq" id="XP_027614283.1">
    <property type="nucleotide sequence ID" value="XM_027758482.1"/>
</dbReference>
<evidence type="ECO:0000256" key="12">
    <source>
        <dbReference type="ARBA" id="ARBA00023136"/>
    </source>
</evidence>